<organism evidence="2 3">
    <name type="scientific">Rhodoferax saidenbachensis</name>
    <dbReference type="NCBI Taxonomy" id="1484693"/>
    <lineage>
        <taxon>Bacteria</taxon>
        <taxon>Pseudomonadati</taxon>
        <taxon>Pseudomonadota</taxon>
        <taxon>Betaproteobacteria</taxon>
        <taxon>Burkholderiales</taxon>
        <taxon>Comamonadaceae</taxon>
        <taxon>Rhodoferax</taxon>
    </lineage>
</organism>
<gene>
    <name evidence="2" type="ORF">J2X15_002319</name>
</gene>
<evidence type="ECO:0000313" key="2">
    <source>
        <dbReference type="EMBL" id="MDR7307033.1"/>
    </source>
</evidence>
<feature type="chain" id="PRO_5046707202" description="Calcineurin-like phosphoesterase domain-containing protein" evidence="1">
    <location>
        <begin position="20"/>
        <end position="337"/>
    </location>
</feature>
<evidence type="ECO:0000313" key="3">
    <source>
        <dbReference type="Proteomes" id="UP001268089"/>
    </source>
</evidence>
<reference evidence="2 3" key="1">
    <citation type="submission" date="2023-07" db="EMBL/GenBank/DDBJ databases">
        <title>Sorghum-associated microbial communities from plants grown in Nebraska, USA.</title>
        <authorList>
            <person name="Schachtman D."/>
        </authorList>
    </citation>
    <scope>NUCLEOTIDE SEQUENCE [LARGE SCALE GENOMIC DNA]</scope>
    <source>
        <strain evidence="2 3">BE308</strain>
    </source>
</reference>
<name>A0ABU1ZNC6_9BURK</name>
<feature type="signal peptide" evidence="1">
    <location>
        <begin position="1"/>
        <end position="19"/>
    </location>
</feature>
<dbReference type="SUPFAM" id="SSF56300">
    <property type="entry name" value="Metallo-dependent phosphatases"/>
    <property type="match status" value="1"/>
</dbReference>
<comment type="caution">
    <text evidence="2">The sequence shown here is derived from an EMBL/GenBank/DDBJ whole genome shotgun (WGS) entry which is preliminary data.</text>
</comment>
<evidence type="ECO:0008006" key="4">
    <source>
        <dbReference type="Google" id="ProtNLM"/>
    </source>
</evidence>
<evidence type="ECO:0000256" key="1">
    <source>
        <dbReference type="SAM" id="SignalP"/>
    </source>
</evidence>
<proteinExistence type="predicted"/>
<accession>A0ABU1ZNC6</accession>
<protein>
    <recommendedName>
        <fullName evidence="4">Calcineurin-like phosphoesterase domain-containing protein</fullName>
    </recommendedName>
</protein>
<dbReference type="EMBL" id="JAVDXO010000004">
    <property type="protein sequence ID" value="MDR7307033.1"/>
    <property type="molecule type" value="Genomic_DNA"/>
</dbReference>
<dbReference type="Proteomes" id="UP001268089">
    <property type="component" value="Unassembled WGS sequence"/>
</dbReference>
<keyword evidence="3" id="KW-1185">Reference proteome</keyword>
<dbReference type="InterPro" id="IPR029052">
    <property type="entry name" value="Metallo-depent_PP-like"/>
</dbReference>
<dbReference type="RefSeq" id="WP_310342874.1">
    <property type="nucleotide sequence ID" value="NZ_JAVDXO010000004.1"/>
</dbReference>
<keyword evidence="1" id="KW-0732">Signal</keyword>
<sequence>MLLRSLTTLAIALSLTACATAPGAGRSSYTFGLWGDMPYKKAGDDAKLPAVLASINASDVAFSIYDGDIKDGSSKCTDDIYTDALAMFGSMKKPVVYVPGDNEWTDCHRSNNGGYDALERLGHLRRVLFPSAASLGQTTMPLEHQGRLGEKYVENTRFSRGPVVFAGLNVPGSNNNVILSEKECLSKSARNAAQCDAANAEYLERDNANVLWLQQTFEQAKAKGALGVVLVIQADPGFDLPETEDVDESQLPQYSGYRNFMAQIVKQTEGFAGQVLLVHGDTHFYKVDKPLYSPTKLLPNLTRLQTFGSPSLHWVKVTVDANAEQLFQIQPVIVRQP</sequence>
<dbReference type="PROSITE" id="PS51257">
    <property type="entry name" value="PROKAR_LIPOPROTEIN"/>
    <property type="match status" value="1"/>
</dbReference>